<dbReference type="HOGENOM" id="CLU_009665_19_5_1"/>
<dbReference type="Gene3D" id="3.50.50.60">
    <property type="entry name" value="FAD/NAD(P)-binding domain"/>
    <property type="match status" value="1"/>
</dbReference>
<evidence type="ECO:0000256" key="2">
    <source>
        <dbReference type="ARBA" id="ARBA00023033"/>
    </source>
</evidence>
<dbReference type="InterPro" id="IPR050493">
    <property type="entry name" value="FAD-dep_Monooxygenase_BioMet"/>
</dbReference>
<dbReference type="OMA" id="VMTYTIG"/>
<organism evidence="4 5">
    <name type="scientific">Thalassiosira pseudonana</name>
    <name type="common">Marine diatom</name>
    <name type="synonym">Cyclotella nana</name>
    <dbReference type="NCBI Taxonomy" id="35128"/>
    <lineage>
        <taxon>Eukaryota</taxon>
        <taxon>Sar</taxon>
        <taxon>Stramenopiles</taxon>
        <taxon>Ochrophyta</taxon>
        <taxon>Bacillariophyta</taxon>
        <taxon>Coscinodiscophyceae</taxon>
        <taxon>Thalassiosirophycidae</taxon>
        <taxon>Thalassiosirales</taxon>
        <taxon>Thalassiosiraceae</taxon>
        <taxon>Thalassiosira</taxon>
    </lineage>
</organism>
<reference evidence="4 5" key="2">
    <citation type="journal article" date="2008" name="Nature">
        <title>The Phaeodactylum genome reveals the evolutionary history of diatom genomes.</title>
        <authorList>
            <person name="Bowler C."/>
            <person name="Allen A.E."/>
            <person name="Badger J.H."/>
            <person name="Grimwood J."/>
            <person name="Jabbari K."/>
            <person name="Kuo A."/>
            <person name="Maheswari U."/>
            <person name="Martens C."/>
            <person name="Maumus F."/>
            <person name="Otillar R.P."/>
            <person name="Rayko E."/>
            <person name="Salamov A."/>
            <person name="Vandepoele K."/>
            <person name="Beszteri B."/>
            <person name="Gruber A."/>
            <person name="Heijde M."/>
            <person name="Katinka M."/>
            <person name="Mock T."/>
            <person name="Valentin K."/>
            <person name="Verret F."/>
            <person name="Berges J.A."/>
            <person name="Brownlee C."/>
            <person name="Cadoret J.P."/>
            <person name="Chiovitti A."/>
            <person name="Choi C.J."/>
            <person name="Coesel S."/>
            <person name="De Martino A."/>
            <person name="Detter J.C."/>
            <person name="Durkin C."/>
            <person name="Falciatore A."/>
            <person name="Fournet J."/>
            <person name="Haruta M."/>
            <person name="Huysman M.J."/>
            <person name="Jenkins B.D."/>
            <person name="Jiroutova K."/>
            <person name="Jorgensen R.E."/>
            <person name="Joubert Y."/>
            <person name="Kaplan A."/>
            <person name="Kroger N."/>
            <person name="Kroth P.G."/>
            <person name="La Roche J."/>
            <person name="Lindquist E."/>
            <person name="Lommer M."/>
            <person name="Martin-Jezequel V."/>
            <person name="Lopez P.J."/>
            <person name="Lucas S."/>
            <person name="Mangogna M."/>
            <person name="McGinnis K."/>
            <person name="Medlin L.K."/>
            <person name="Montsant A."/>
            <person name="Oudot-Le Secq M.P."/>
            <person name="Napoli C."/>
            <person name="Obornik M."/>
            <person name="Parker M.S."/>
            <person name="Petit J.L."/>
            <person name="Porcel B.M."/>
            <person name="Poulsen N."/>
            <person name="Robison M."/>
            <person name="Rychlewski L."/>
            <person name="Rynearson T.A."/>
            <person name="Schmutz J."/>
            <person name="Shapiro H."/>
            <person name="Siaut M."/>
            <person name="Stanley M."/>
            <person name="Sussman M.R."/>
            <person name="Taylor A.R."/>
            <person name="Vardi A."/>
            <person name="von Dassow P."/>
            <person name="Vyverman W."/>
            <person name="Willis A."/>
            <person name="Wyrwicz L.S."/>
            <person name="Rokhsar D.S."/>
            <person name="Weissenbach J."/>
            <person name="Armbrust E.V."/>
            <person name="Green B.R."/>
            <person name="Van de Peer Y."/>
            <person name="Grigoriev I.V."/>
        </authorList>
    </citation>
    <scope>NUCLEOTIDE SEQUENCE [LARGE SCALE GENOMIC DNA]</scope>
    <source>
        <strain evidence="4 5">CCMP1335</strain>
    </source>
</reference>
<dbReference type="PANTHER" id="PTHR13789">
    <property type="entry name" value="MONOOXYGENASE"/>
    <property type="match status" value="1"/>
</dbReference>
<keyword evidence="5" id="KW-1185">Reference proteome</keyword>
<sequence>MPCSQLLSTAFNNDYNHLITSQHINHIMFIKQATLNHAKYASVAVVGGGIGGLTAANALLNKNPNLIERLTVYEQAKEFTPTAGAGFGFSPNGQICLSSIGIYGYKKFILPFNSMKRLNKEGNLVNQSDVLRELSNRHGFGIAGCLRSDLVNLLVEQLDTQHGGKGALKYSEKLVGINPIHDKVELEFESGRQDLVDLVIGADGINSSVSKLLNIDDEIAPIYSGANIFYGKIPNPDGHEYLRGHPIFTEGSVTNGPGTGEFIAFHTGAEDNKTFIWANTYASNSPPPKREDWSEGNFHELKDILLKYPTSHPIHKFAELTGESDLLHFGLYYRHHKNTWSKDRVVLLGDACHATLPYVGQGANQAIEDAIYLAVCLNRHDNYSDAFADYYDKRFPRTKRIVQFAGIMHKLYHTDSWLVHKALDVLIGSIINGGAALKQLEREIINECPVKDYQQYAFNRQ</sequence>
<name>B8BSE9_THAPS</name>
<reference evidence="4 5" key="1">
    <citation type="journal article" date="2004" name="Science">
        <title>The genome of the diatom Thalassiosira pseudonana: ecology, evolution, and metabolism.</title>
        <authorList>
            <person name="Armbrust E.V."/>
            <person name="Berges J.A."/>
            <person name="Bowler C."/>
            <person name="Green B.R."/>
            <person name="Martinez D."/>
            <person name="Putnam N.H."/>
            <person name="Zhou S."/>
            <person name="Allen A.E."/>
            <person name="Apt K.E."/>
            <person name="Bechner M."/>
            <person name="Brzezinski M.A."/>
            <person name="Chaal B.K."/>
            <person name="Chiovitti A."/>
            <person name="Davis A.K."/>
            <person name="Demarest M.S."/>
            <person name="Detter J.C."/>
            <person name="Glavina T."/>
            <person name="Goodstein D."/>
            <person name="Hadi M.Z."/>
            <person name="Hellsten U."/>
            <person name="Hildebrand M."/>
            <person name="Jenkins B.D."/>
            <person name="Jurka J."/>
            <person name="Kapitonov V.V."/>
            <person name="Kroger N."/>
            <person name="Lau W.W."/>
            <person name="Lane T.W."/>
            <person name="Larimer F.W."/>
            <person name="Lippmeier J.C."/>
            <person name="Lucas S."/>
            <person name="Medina M."/>
            <person name="Montsant A."/>
            <person name="Obornik M."/>
            <person name="Parker M.S."/>
            <person name="Palenik B."/>
            <person name="Pazour G.J."/>
            <person name="Richardson P.M."/>
            <person name="Rynearson T.A."/>
            <person name="Saito M.A."/>
            <person name="Schwartz D.C."/>
            <person name="Thamatrakoln K."/>
            <person name="Valentin K."/>
            <person name="Vardi A."/>
            <person name="Wilkerson F.P."/>
            <person name="Rokhsar D.S."/>
        </authorList>
    </citation>
    <scope>NUCLEOTIDE SEQUENCE [LARGE SCALE GENOMIC DNA]</scope>
    <source>
        <strain evidence="4 5">CCMP1335</strain>
    </source>
</reference>
<dbReference type="InterPro" id="IPR002938">
    <property type="entry name" value="FAD-bd"/>
</dbReference>
<dbReference type="KEGG" id="tps:THAPSDRAFT_1961"/>
<dbReference type="SUPFAM" id="SSF51905">
    <property type="entry name" value="FAD/NAD(P)-binding domain"/>
    <property type="match status" value="1"/>
</dbReference>
<dbReference type="Pfam" id="PF01494">
    <property type="entry name" value="FAD_binding_3"/>
    <property type="match status" value="1"/>
</dbReference>
<dbReference type="InParanoid" id="B8BSE9"/>
<keyword evidence="1" id="KW-0560">Oxidoreductase</keyword>
<gene>
    <name evidence="4" type="ORF">THAPSDRAFT_1961</name>
</gene>
<dbReference type="GeneID" id="7445107"/>
<dbReference type="Proteomes" id="UP000001449">
    <property type="component" value="Chromosome 1"/>
</dbReference>
<dbReference type="AlphaFoldDB" id="B8BSE9"/>
<protein>
    <recommendedName>
        <fullName evidence="3">FAD-binding domain-containing protein</fullName>
    </recommendedName>
</protein>
<proteinExistence type="predicted"/>
<dbReference type="InterPro" id="IPR036188">
    <property type="entry name" value="FAD/NAD-bd_sf"/>
</dbReference>
<dbReference type="GO" id="GO:0071949">
    <property type="term" value="F:FAD binding"/>
    <property type="evidence" value="ECO:0007669"/>
    <property type="project" value="InterPro"/>
</dbReference>
<feature type="domain" description="FAD-binding" evidence="3">
    <location>
        <begin position="197"/>
        <end position="405"/>
    </location>
</feature>
<dbReference type="PRINTS" id="PR00420">
    <property type="entry name" value="RNGMNOXGNASE"/>
</dbReference>
<dbReference type="STRING" id="35128.B8BSE9"/>
<accession>B8BSE9</accession>
<dbReference type="PaxDb" id="35128-Thaps1961"/>
<evidence type="ECO:0000313" key="5">
    <source>
        <dbReference type="Proteomes" id="UP000001449"/>
    </source>
</evidence>
<dbReference type="RefSeq" id="XP_002287066.1">
    <property type="nucleotide sequence ID" value="XM_002287030.1"/>
</dbReference>
<dbReference type="eggNOG" id="KOG2614">
    <property type="taxonomic scope" value="Eukaryota"/>
</dbReference>
<dbReference type="PANTHER" id="PTHR13789:SF309">
    <property type="entry name" value="PUTATIVE (AFU_ORTHOLOGUE AFUA_6G14510)-RELATED"/>
    <property type="match status" value="1"/>
</dbReference>
<dbReference type="GO" id="GO:0004497">
    <property type="term" value="F:monooxygenase activity"/>
    <property type="evidence" value="ECO:0000318"/>
    <property type="project" value="GO_Central"/>
</dbReference>
<keyword evidence="2" id="KW-0503">Monooxygenase</keyword>
<dbReference type="EMBL" id="CM000638">
    <property type="protein sequence ID" value="EED96707.1"/>
    <property type="molecule type" value="Genomic_DNA"/>
</dbReference>
<evidence type="ECO:0000259" key="3">
    <source>
        <dbReference type="Pfam" id="PF01494"/>
    </source>
</evidence>
<evidence type="ECO:0000313" key="4">
    <source>
        <dbReference type="EMBL" id="EED96707.1"/>
    </source>
</evidence>
<evidence type="ECO:0000256" key="1">
    <source>
        <dbReference type="ARBA" id="ARBA00023002"/>
    </source>
</evidence>